<protein>
    <submittedName>
        <fullName evidence="2">Uncharacterized protein</fullName>
    </submittedName>
</protein>
<dbReference type="EMBL" id="GL377654">
    <property type="protein sequence ID" value="EFJ10423.1"/>
    <property type="molecule type" value="Genomic_DNA"/>
</dbReference>
<feature type="region of interest" description="Disordered" evidence="1">
    <location>
        <begin position="1"/>
        <end position="24"/>
    </location>
</feature>
<organism evidence="3">
    <name type="scientific">Selaginella moellendorffii</name>
    <name type="common">Spikemoss</name>
    <dbReference type="NCBI Taxonomy" id="88036"/>
    <lineage>
        <taxon>Eukaryota</taxon>
        <taxon>Viridiplantae</taxon>
        <taxon>Streptophyta</taxon>
        <taxon>Embryophyta</taxon>
        <taxon>Tracheophyta</taxon>
        <taxon>Lycopodiopsida</taxon>
        <taxon>Selaginellales</taxon>
        <taxon>Selaginellaceae</taxon>
        <taxon>Selaginella</taxon>
    </lineage>
</organism>
<dbReference type="KEGG" id="smo:SELMODRAFT_427277"/>
<dbReference type="Gramene" id="EFJ10423">
    <property type="protein sequence ID" value="EFJ10423"/>
    <property type="gene ID" value="SELMODRAFT_427277"/>
</dbReference>
<dbReference type="Proteomes" id="UP000001514">
    <property type="component" value="Unassembled WGS sequence"/>
</dbReference>
<dbReference type="OrthoDB" id="1916097at2759"/>
<evidence type="ECO:0000313" key="3">
    <source>
        <dbReference type="Proteomes" id="UP000001514"/>
    </source>
</evidence>
<dbReference type="PANTHER" id="PTHR31447:SF0">
    <property type="entry name" value="HYDROXYPROLINE-RICH GLYCOPROTEIN FAMILY PROTEIN"/>
    <property type="match status" value="1"/>
</dbReference>
<dbReference type="GO" id="GO:0003729">
    <property type="term" value="F:mRNA binding"/>
    <property type="evidence" value="ECO:0007669"/>
    <property type="project" value="InterPro"/>
</dbReference>
<evidence type="ECO:0000313" key="2">
    <source>
        <dbReference type="EMBL" id="EFJ10423.1"/>
    </source>
</evidence>
<reference evidence="2 3" key="1">
    <citation type="journal article" date="2011" name="Science">
        <title>The Selaginella genome identifies genetic changes associated with the evolution of vascular plants.</title>
        <authorList>
            <person name="Banks J.A."/>
            <person name="Nishiyama T."/>
            <person name="Hasebe M."/>
            <person name="Bowman J.L."/>
            <person name="Gribskov M."/>
            <person name="dePamphilis C."/>
            <person name="Albert V.A."/>
            <person name="Aono N."/>
            <person name="Aoyama T."/>
            <person name="Ambrose B.A."/>
            <person name="Ashton N.W."/>
            <person name="Axtell M.J."/>
            <person name="Barker E."/>
            <person name="Barker M.S."/>
            <person name="Bennetzen J.L."/>
            <person name="Bonawitz N.D."/>
            <person name="Chapple C."/>
            <person name="Cheng C."/>
            <person name="Correa L.G."/>
            <person name="Dacre M."/>
            <person name="DeBarry J."/>
            <person name="Dreyer I."/>
            <person name="Elias M."/>
            <person name="Engstrom E.M."/>
            <person name="Estelle M."/>
            <person name="Feng L."/>
            <person name="Finet C."/>
            <person name="Floyd S.K."/>
            <person name="Frommer W.B."/>
            <person name="Fujita T."/>
            <person name="Gramzow L."/>
            <person name="Gutensohn M."/>
            <person name="Harholt J."/>
            <person name="Hattori M."/>
            <person name="Heyl A."/>
            <person name="Hirai T."/>
            <person name="Hiwatashi Y."/>
            <person name="Ishikawa M."/>
            <person name="Iwata M."/>
            <person name="Karol K.G."/>
            <person name="Koehler B."/>
            <person name="Kolukisaoglu U."/>
            <person name="Kubo M."/>
            <person name="Kurata T."/>
            <person name="Lalonde S."/>
            <person name="Li K."/>
            <person name="Li Y."/>
            <person name="Litt A."/>
            <person name="Lyons E."/>
            <person name="Manning G."/>
            <person name="Maruyama T."/>
            <person name="Michael T.P."/>
            <person name="Mikami K."/>
            <person name="Miyazaki S."/>
            <person name="Morinaga S."/>
            <person name="Murata T."/>
            <person name="Mueller-Roeber B."/>
            <person name="Nelson D.R."/>
            <person name="Obara M."/>
            <person name="Oguri Y."/>
            <person name="Olmstead R.G."/>
            <person name="Onodera N."/>
            <person name="Petersen B.L."/>
            <person name="Pils B."/>
            <person name="Prigge M."/>
            <person name="Rensing S.A."/>
            <person name="Riano-Pachon D.M."/>
            <person name="Roberts A.W."/>
            <person name="Sato Y."/>
            <person name="Scheller H.V."/>
            <person name="Schulz B."/>
            <person name="Schulz C."/>
            <person name="Shakirov E.V."/>
            <person name="Shibagaki N."/>
            <person name="Shinohara N."/>
            <person name="Shippen D.E."/>
            <person name="Soerensen I."/>
            <person name="Sotooka R."/>
            <person name="Sugimoto N."/>
            <person name="Sugita M."/>
            <person name="Sumikawa N."/>
            <person name="Tanurdzic M."/>
            <person name="Theissen G."/>
            <person name="Ulvskov P."/>
            <person name="Wakazuki S."/>
            <person name="Weng J.K."/>
            <person name="Willats W.W."/>
            <person name="Wipf D."/>
            <person name="Wolf P.G."/>
            <person name="Yang L."/>
            <person name="Zimmer A.D."/>
            <person name="Zhu Q."/>
            <person name="Mitros T."/>
            <person name="Hellsten U."/>
            <person name="Loque D."/>
            <person name="Otillar R."/>
            <person name="Salamov A."/>
            <person name="Schmutz J."/>
            <person name="Shapiro H."/>
            <person name="Lindquist E."/>
            <person name="Lucas S."/>
            <person name="Rokhsar D."/>
            <person name="Grigoriev I.V."/>
        </authorList>
    </citation>
    <scope>NUCLEOTIDE SEQUENCE [LARGE SCALE GENOMIC DNA]</scope>
</reference>
<feature type="region of interest" description="Disordered" evidence="1">
    <location>
        <begin position="415"/>
        <end position="483"/>
    </location>
</feature>
<feature type="compositionally biased region" description="Polar residues" evidence="1">
    <location>
        <begin position="210"/>
        <end position="222"/>
    </location>
</feature>
<proteinExistence type="predicted"/>
<sequence>MAVPPPKLGEFPPGTIDKSSVPHHQRHWVPDQRDAFIGWLRGEFAAANAIIDSLCQHLHLIGAPGEYDFVLGSIQQRRFSWNGVLHMQQYFSVAEVLFSLQQVLTRKQQQQQQMPLNGNAKVPAMQQKPYAQINNSGGHPRRDFSGSRRPLPKGRVNVPPPPPPPPPSDPIGKKEPDPTEVDAEESKETVAGISSASVSPDSQQRDEDPPSSNVNESLQGESSRVKEAQADKQAAVVESSQKVCNHVFGEVKRAQMEHLATEILGRTTTGDHTCIRGKLKTSQETATNKKTPRSIPELVHSMMDYLSGQGRGIFPGEVRPNFFMFHAIDEGKSLSIEEKDTAVQPLCLVSLLGDPFVVSGKAIGQVTLEAGSVLKFEQNAAADNEIAYAVASDRFKRILVFLGLEQQCQEATAPPMASKPVLSAKHAQQQSSSSASGGSKQPPSTVSSATQSSSAQSSSWQQASRPGTGVYIPNSSSGSKCDIPISHRGACIQDVR</sequence>
<accession>D8SZ33</accession>
<gene>
    <name evidence="2" type="ORF">SELMODRAFT_427277</name>
</gene>
<dbReference type="PANTHER" id="PTHR31447">
    <property type="entry name" value="HYDROXYPROLINE-RICH GLYCOPROTEIN FAMILY PROTEIN-RELATED"/>
    <property type="match status" value="1"/>
</dbReference>
<feature type="compositionally biased region" description="Low complexity" evidence="1">
    <location>
        <begin position="423"/>
        <end position="464"/>
    </location>
</feature>
<evidence type="ECO:0000256" key="1">
    <source>
        <dbReference type="SAM" id="MobiDB-lite"/>
    </source>
</evidence>
<dbReference type="InterPro" id="IPR044842">
    <property type="entry name" value="ALKBH9B/ALKBH10B-like"/>
</dbReference>
<dbReference type="HOGENOM" id="CLU_550310_0_0_1"/>
<keyword evidence="3" id="KW-1185">Reference proteome</keyword>
<dbReference type="eggNOG" id="KOG4176">
    <property type="taxonomic scope" value="Eukaryota"/>
</dbReference>
<name>D8SZ33_SELML</name>
<feature type="compositionally biased region" description="Polar residues" evidence="1">
    <location>
        <begin position="192"/>
        <end position="202"/>
    </location>
</feature>
<dbReference type="InParanoid" id="D8SZ33"/>
<dbReference type="GO" id="GO:0032451">
    <property type="term" value="F:demethylase activity"/>
    <property type="evidence" value="ECO:0007669"/>
    <property type="project" value="InterPro"/>
</dbReference>
<dbReference type="AlphaFoldDB" id="D8SZ33"/>
<feature type="compositionally biased region" description="Pro residues" evidence="1">
    <location>
        <begin position="158"/>
        <end position="169"/>
    </location>
</feature>
<feature type="region of interest" description="Disordered" evidence="1">
    <location>
        <begin position="131"/>
        <end position="233"/>
    </location>
</feature>
<dbReference type="GO" id="GO:0006402">
    <property type="term" value="P:mRNA catabolic process"/>
    <property type="evidence" value="ECO:0007669"/>
    <property type="project" value="InterPro"/>
</dbReference>